<dbReference type="AlphaFoldDB" id="A0A5J9SM22"/>
<accession>A0A5J9SM22</accession>
<comment type="caution">
    <text evidence="2">The sequence shown here is derived from an EMBL/GenBank/DDBJ whole genome shotgun (WGS) entry which is preliminary data.</text>
</comment>
<evidence type="ECO:0000313" key="2">
    <source>
        <dbReference type="EMBL" id="TVU00060.1"/>
    </source>
</evidence>
<reference evidence="2 3" key="1">
    <citation type="journal article" date="2019" name="Sci. Rep.">
        <title>A high-quality genome of Eragrostis curvula grass provides insights into Poaceae evolution and supports new strategies to enhance forage quality.</title>
        <authorList>
            <person name="Carballo J."/>
            <person name="Santos B.A.C.M."/>
            <person name="Zappacosta D."/>
            <person name="Garbus I."/>
            <person name="Selva J.P."/>
            <person name="Gallo C.A."/>
            <person name="Diaz A."/>
            <person name="Albertini E."/>
            <person name="Caccamo M."/>
            <person name="Echenique V."/>
        </authorList>
    </citation>
    <scope>NUCLEOTIDE SEQUENCE [LARGE SCALE GENOMIC DNA]</scope>
    <source>
        <strain evidence="3">cv. Victoria</strain>
        <tissue evidence="2">Leaf</tissue>
    </source>
</reference>
<feature type="region of interest" description="Disordered" evidence="1">
    <location>
        <begin position="1"/>
        <end position="25"/>
    </location>
</feature>
<organism evidence="2 3">
    <name type="scientific">Eragrostis curvula</name>
    <name type="common">weeping love grass</name>
    <dbReference type="NCBI Taxonomy" id="38414"/>
    <lineage>
        <taxon>Eukaryota</taxon>
        <taxon>Viridiplantae</taxon>
        <taxon>Streptophyta</taxon>
        <taxon>Embryophyta</taxon>
        <taxon>Tracheophyta</taxon>
        <taxon>Spermatophyta</taxon>
        <taxon>Magnoliopsida</taxon>
        <taxon>Liliopsida</taxon>
        <taxon>Poales</taxon>
        <taxon>Poaceae</taxon>
        <taxon>PACMAD clade</taxon>
        <taxon>Chloridoideae</taxon>
        <taxon>Eragrostideae</taxon>
        <taxon>Eragrostidinae</taxon>
        <taxon>Eragrostis</taxon>
    </lineage>
</organism>
<dbReference type="Gramene" id="TVU00060">
    <property type="protein sequence ID" value="TVU00060"/>
    <property type="gene ID" value="EJB05_54553"/>
</dbReference>
<protein>
    <submittedName>
        <fullName evidence="2">Uncharacterized protein</fullName>
    </submittedName>
</protein>
<dbReference type="EMBL" id="RWGY01000639">
    <property type="protein sequence ID" value="TVU00060.1"/>
    <property type="molecule type" value="Genomic_DNA"/>
</dbReference>
<evidence type="ECO:0000313" key="3">
    <source>
        <dbReference type="Proteomes" id="UP000324897"/>
    </source>
</evidence>
<sequence>WRRRRSVEEDKEQCHGVEEDKERGVTRSNEMALSVTSLPIACVVASTRSLCGCMHDESLFEFLPQGCLTL</sequence>
<dbReference type="Proteomes" id="UP000324897">
    <property type="component" value="Unassembled WGS sequence"/>
</dbReference>
<evidence type="ECO:0000256" key="1">
    <source>
        <dbReference type="SAM" id="MobiDB-lite"/>
    </source>
</evidence>
<gene>
    <name evidence="2" type="ORF">EJB05_54553</name>
</gene>
<feature type="non-terminal residue" evidence="2">
    <location>
        <position position="1"/>
    </location>
</feature>
<proteinExistence type="predicted"/>
<name>A0A5J9SM22_9POAL</name>
<keyword evidence="3" id="KW-1185">Reference proteome</keyword>